<dbReference type="GO" id="GO:0070069">
    <property type="term" value="C:cytochrome complex"/>
    <property type="evidence" value="ECO:0007669"/>
    <property type="project" value="TreeGrafter"/>
</dbReference>
<feature type="transmembrane region" description="Helical" evidence="7">
    <location>
        <begin position="287"/>
        <end position="307"/>
    </location>
</feature>
<feature type="transmembrane region" description="Helical" evidence="7">
    <location>
        <begin position="110"/>
        <end position="130"/>
    </location>
</feature>
<evidence type="ECO:0000313" key="8">
    <source>
        <dbReference type="EMBL" id="RZQ65580.1"/>
    </source>
</evidence>
<feature type="transmembrane region" description="Helical" evidence="7">
    <location>
        <begin position="6"/>
        <end position="25"/>
    </location>
</feature>
<organism evidence="8 9">
    <name type="scientific">Amycolatopsis suaedae</name>
    <dbReference type="NCBI Taxonomy" id="2510978"/>
    <lineage>
        <taxon>Bacteria</taxon>
        <taxon>Bacillati</taxon>
        <taxon>Actinomycetota</taxon>
        <taxon>Actinomycetes</taxon>
        <taxon>Pseudonocardiales</taxon>
        <taxon>Pseudonocardiaceae</taxon>
        <taxon>Amycolatopsis</taxon>
    </lineage>
</organism>
<dbReference type="PANTHER" id="PTHR43141:SF4">
    <property type="entry name" value="CYTOCHROME BD2 SUBUNIT II"/>
    <property type="match status" value="1"/>
</dbReference>
<keyword evidence="4 7" id="KW-0812">Transmembrane</keyword>
<accession>A0A4Q7JCE3</accession>
<evidence type="ECO:0000256" key="3">
    <source>
        <dbReference type="ARBA" id="ARBA00022475"/>
    </source>
</evidence>
<evidence type="ECO:0000256" key="4">
    <source>
        <dbReference type="ARBA" id="ARBA00022692"/>
    </source>
</evidence>
<dbReference type="OrthoDB" id="9776710at2"/>
<evidence type="ECO:0000256" key="2">
    <source>
        <dbReference type="ARBA" id="ARBA00007543"/>
    </source>
</evidence>
<feature type="transmembrane region" description="Helical" evidence="7">
    <location>
        <begin position="218"/>
        <end position="238"/>
    </location>
</feature>
<comment type="subcellular location">
    <subcellularLocation>
        <location evidence="1">Cell membrane</location>
        <topology evidence="1">Multi-pass membrane protein</topology>
    </subcellularLocation>
</comment>
<dbReference type="InterPro" id="IPR003317">
    <property type="entry name" value="Cyt-d_oxidase_su2"/>
</dbReference>
<feature type="transmembrane region" description="Helical" evidence="7">
    <location>
        <begin position="76"/>
        <end position="98"/>
    </location>
</feature>
<feature type="transmembrane region" description="Helical" evidence="7">
    <location>
        <begin position="245"/>
        <end position="267"/>
    </location>
</feature>
<proteinExistence type="inferred from homology"/>
<evidence type="ECO:0000256" key="7">
    <source>
        <dbReference type="SAM" id="Phobius"/>
    </source>
</evidence>
<sequence length="322" mass="34078">MELFFWAVLGLLSAGYFALAGYDYGAGMLLRFLGRDEAGRRRALGAVGPFFLGNEVWLVAAVGLLFGAFPRWESKVFAGAYLIVVVLLLGLVSFTAAVQLRSRRPDAGRGAWDGLITVGALVTTVCWGLFLGVLVRGLPADGPVPLADPYLAVWGLGFVALLLLHGATFLAVRGDAALAARARRIALRLVPVVAGFVAAVALWTGLSPSITSTVDSALPGPAVLGVAVLALAATFTGLLTRRPRLALPATMVLSALPVTLAGTLRFPDLVVSMDLYEAAAADATLDVLAVVTPPAVLLVALTQWLTWRWQRRPVDQRTLLHF</sequence>
<evidence type="ECO:0000313" key="9">
    <source>
        <dbReference type="Proteomes" id="UP000292003"/>
    </source>
</evidence>
<gene>
    <name evidence="8" type="ORF">EWH70_00310</name>
</gene>
<name>A0A4Q7JCE3_9PSEU</name>
<dbReference type="Proteomes" id="UP000292003">
    <property type="component" value="Unassembled WGS sequence"/>
</dbReference>
<keyword evidence="6 7" id="KW-0472">Membrane</keyword>
<dbReference type="Pfam" id="PF02322">
    <property type="entry name" value="Cyt_bd_oxida_II"/>
    <property type="match status" value="1"/>
</dbReference>
<dbReference type="PANTHER" id="PTHR43141">
    <property type="entry name" value="CYTOCHROME BD2 SUBUNIT II"/>
    <property type="match status" value="1"/>
</dbReference>
<keyword evidence="3" id="KW-1003">Cell membrane</keyword>
<keyword evidence="5 7" id="KW-1133">Transmembrane helix</keyword>
<protein>
    <submittedName>
        <fullName evidence="8">Cytochrome d ubiquinol oxidase subunit II</fullName>
    </submittedName>
</protein>
<evidence type="ECO:0000256" key="6">
    <source>
        <dbReference type="ARBA" id="ARBA00023136"/>
    </source>
</evidence>
<dbReference type="EMBL" id="SFCC01000001">
    <property type="protein sequence ID" value="RZQ65580.1"/>
    <property type="molecule type" value="Genomic_DNA"/>
</dbReference>
<feature type="transmembrane region" description="Helical" evidence="7">
    <location>
        <begin position="150"/>
        <end position="173"/>
    </location>
</feature>
<dbReference type="AlphaFoldDB" id="A0A4Q7JCE3"/>
<reference evidence="8 9" key="1">
    <citation type="submission" date="2019-02" db="EMBL/GenBank/DDBJ databases">
        <title>Draft genome sequence of Amycolatopsis sp. 8-3EHSu isolated from roots of Suaeda maritima.</title>
        <authorList>
            <person name="Duangmal K."/>
            <person name="Chantavorakit T."/>
        </authorList>
    </citation>
    <scope>NUCLEOTIDE SEQUENCE [LARGE SCALE GENOMIC DNA]</scope>
    <source>
        <strain evidence="8 9">8-3EHSu</strain>
    </source>
</reference>
<feature type="transmembrane region" description="Helical" evidence="7">
    <location>
        <begin position="46"/>
        <end position="70"/>
    </location>
</feature>
<dbReference type="GO" id="GO:0005886">
    <property type="term" value="C:plasma membrane"/>
    <property type="evidence" value="ECO:0007669"/>
    <property type="project" value="UniProtKB-SubCell"/>
</dbReference>
<evidence type="ECO:0000256" key="1">
    <source>
        <dbReference type="ARBA" id="ARBA00004651"/>
    </source>
</evidence>
<dbReference type="GO" id="GO:0016682">
    <property type="term" value="F:oxidoreductase activity, acting on diphenols and related substances as donors, oxygen as acceptor"/>
    <property type="evidence" value="ECO:0007669"/>
    <property type="project" value="TreeGrafter"/>
</dbReference>
<dbReference type="GO" id="GO:0019646">
    <property type="term" value="P:aerobic electron transport chain"/>
    <property type="evidence" value="ECO:0007669"/>
    <property type="project" value="TreeGrafter"/>
</dbReference>
<dbReference type="RefSeq" id="WP_130473152.1">
    <property type="nucleotide sequence ID" value="NZ_SFCC01000001.1"/>
</dbReference>
<keyword evidence="9" id="KW-1185">Reference proteome</keyword>
<evidence type="ECO:0000256" key="5">
    <source>
        <dbReference type="ARBA" id="ARBA00022989"/>
    </source>
</evidence>
<dbReference type="GO" id="GO:0009055">
    <property type="term" value="F:electron transfer activity"/>
    <property type="evidence" value="ECO:0007669"/>
    <property type="project" value="TreeGrafter"/>
</dbReference>
<feature type="transmembrane region" description="Helical" evidence="7">
    <location>
        <begin position="185"/>
        <end position="206"/>
    </location>
</feature>
<comment type="caution">
    <text evidence="8">The sequence shown here is derived from an EMBL/GenBank/DDBJ whole genome shotgun (WGS) entry which is preliminary data.</text>
</comment>
<comment type="similarity">
    <text evidence="2">Belongs to the cytochrome ubiquinol oxidase subunit 2 family.</text>
</comment>